<feature type="transmembrane region" description="Helical" evidence="2">
    <location>
        <begin position="100"/>
        <end position="122"/>
    </location>
</feature>
<keyword evidence="4" id="KW-1185">Reference proteome</keyword>
<evidence type="ECO:0000256" key="1">
    <source>
        <dbReference type="SAM" id="MobiDB-lite"/>
    </source>
</evidence>
<name>A0A4S4D0T8_CAMSN</name>
<proteinExistence type="predicted"/>
<accession>A0A4S4D0T8</accession>
<organism evidence="3 4">
    <name type="scientific">Camellia sinensis var. sinensis</name>
    <name type="common">China tea</name>
    <dbReference type="NCBI Taxonomy" id="542762"/>
    <lineage>
        <taxon>Eukaryota</taxon>
        <taxon>Viridiplantae</taxon>
        <taxon>Streptophyta</taxon>
        <taxon>Embryophyta</taxon>
        <taxon>Tracheophyta</taxon>
        <taxon>Spermatophyta</taxon>
        <taxon>Magnoliopsida</taxon>
        <taxon>eudicotyledons</taxon>
        <taxon>Gunneridae</taxon>
        <taxon>Pentapetalae</taxon>
        <taxon>asterids</taxon>
        <taxon>Ericales</taxon>
        <taxon>Theaceae</taxon>
        <taxon>Camellia</taxon>
    </lineage>
</organism>
<keyword evidence="2" id="KW-1133">Transmembrane helix</keyword>
<feature type="compositionally biased region" description="Polar residues" evidence="1">
    <location>
        <begin position="27"/>
        <end position="37"/>
    </location>
</feature>
<reference evidence="3 4" key="1">
    <citation type="journal article" date="2018" name="Proc. Natl. Acad. Sci. U.S.A.">
        <title>Draft genome sequence of Camellia sinensis var. sinensis provides insights into the evolution of the tea genome and tea quality.</title>
        <authorList>
            <person name="Wei C."/>
            <person name="Yang H."/>
            <person name="Wang S."/>
            <person name="Zhao J."/>
            <person name="Liu C."/>
            <person name="Gao L."/>
            <person name="Xia E."/>
            <person name="Lu Y."/>
            <person name="Tai Y."/>
            <person name="She G."/>
            <person name="Sun J."/>
            <person name="Cao H."/>
            <person name="Tong W."/>
            <person name="Gao Q."/>
            <person name="Li Y."/>
            <person name="Deng W."/>
            <person name="Jiang X."/>
            <person name="Wang W."/>
            <person name="Chen Q."/>
            <person name="Zhang S."/>
            <person name="Li H."/>
            <person name="Wu J."/>
            <person name="Wang P."/>
            <person name="Li P."/>
            <person name="Shi C."/>
            <person name="Zheng F."/>
            <person name="Jian J."/>
            <person name="Huang B."/>
            <person name="Shan D."/>
            <person name="Shi M."/>
            <person name="Fang C."/>
            <person name="Yue Y."/>
            <person name="Li F."/>
            <person name="Li D."/>
            <person name="Wei S."/>
            <person name="Han B."/>
            <person name="Jiang C."/>
            <person name="Yin Y."/>
            <person name="Xia T."/>
            <person name="Zhang Z."/>
            <person name="Bennetzen J.L."/>
            <person name="Zhao S."/>
            <person name="Wan X."/>
        </authorList>
    </citation>
    <scope>NUCLEOTIDE SEQUENCE [LARGE SCALE GENOMIC DNA]</scope>
    <source>
        <strain evidence="4">cv. Shuchazao</strain>
        <tissue evidence="3">Leaf</tissue>
    </source>
</reference>
<sequence>MNTWAWQGREEENGSNPTMAVAATAAGDQQLQQTANVSEKEKERETSIASNDIGNGSGKESPHLHEESDLPESLEHNVPASPFASPKAAVDFFDDNFQSLTQFLVIYMAYSNYLFSITYVDCMKLRSKLWVIVRSKSAQQQRLAAASQLMASIFCSSPPPLLCCSRKQMHESPPPATAKKDLERGSWIWLQQWIVVTVSYVDENYHYFIDGDMNSPELDYLAILVLVPHLVAAPLFEAFSLFIDIAMVNIREIS</sequence>
<protein>
    <submittedName>
        <fullName evidence="3">Uncharacterized protein</fullName>
    </submittedName>
</protein>
<dbReference type="EMBL" id="SDRB02013145">
    <property type="protein sequence ID" value="THF95820.1"/>
    <property type="molecule type" value="Genomic_DNA"/>
</dbReference>
<dbReference type="Proteomes" id="UP000306102">
    <property type="component" value="Unassembled WGS sequence"/>
</dbReference>
<feature type="transmembrane region" description="Helical" evidence="2">
    <location>
        <begin position="220"/>
        <end position="243"/>
    </location>
</feature>
<keyword evidence="2" id="KW-0812">Transmembrane</keyword>
<evidence type="ECO:0000313" key="3">
    <source>
        <dbReference type="EMBL" id="THF95820.1"/>
    </source>
</evidence>
<dbReference type="AlphaFoldDB" id="A0A4S4D0T8"/>
<comment type="caution">
    <text evidence="3">The sequence shown here is derived from an EMBL/GenBank/DDBJ whole genome shotgun (WGS) entry which is preliminary data.</text>
</comment>
<evidence type="ECO:0000256" key="2">
    <source>
        <dbReference type="SAM" id="Phobius"/>
    </source>
</evidence>
<gene>
    <name evidence="3" type="ORF">TEA_024647</name>
</gene>
<evidence type="ECO:0000313" key="4">
    <source>
        <dbReference type="Proteomes" id="UP000306102"/>
    </source>
</evidence>
<feature type="region of interest" description="Disordered" evidence="1">
    <location>
        <begin position="26"/>
        <end position="80"/>
    </location>
</feature>
<keyword evidence="2" id="KW-0472">Membrane</keyword>